<keyword evidence="4" id="KW-1185">Reference proteome</keyword>
<gene>
    <name evidence="2" type="ORF">PGT21_010430</name>
    <name evidence="3" type="ORF">PGTUg99_026111</name>
</gene>
<reference evidence="4 5" key="1">
    <citation type="submission" date="2019-05" db="EMBL/GenBank/DDBJ databases">
        <title>Emergence of the Ug99 lineage of the wheat stem rust pathogen through somatic hybridization.</title>
        <authorList>
            <person name="Li F."/>
            <person name="Upadhyaya N.M."/>
            <person name="Sperschneider J."/>
            <person name="Matny O."/>
            <person name="Nguyen-Phuc H."/>
            <person name="Mago R."/>
            <person name="Raley C."/>
            <person name="Miller M.E."/>
            <person name="Silverstein K.A.T."/>
            <person name="Henningsen E."/>
            <person name="Hirsch C.D."/>
            <person name="Visser B."/>
            <person name="Pretorius Z.A."/>
            <person name="Steffenson B.J."/>
            <person name="Schwessinger B."/>
            <person name="Dodds P.N."/>
            <person name="Figueroa M."/>
        </authorList>
    </citation>
    <scope>NUCLEOTIDE SEQUENCE [LARGE SCALE GENOMIC DNA]</scope>
    <source>
        <strain evidence="2">21-0</strain>
        <strain evidence="3 5">Ug99</strain>
    </source>
</reference>
<evidence type="ECO:0000313" key="3">
    <source>
        <dbReference type="EMBL" id="KAA1134095.1"/>
    </source>
</evidence>
<evidence type="ECO:0000313" key="4">
    <source>
        <dbReference type="Proteomes" id="UP000324748"/>
    </source>
</evidence>
<comment type="caution">
    <text evidence="3">The sequence shown here is derived from an EMBL/GenBank/DDBJ whole genome shotgun (WGS) entry which is preliminary data.</text>
</comment>
<sequence length="468" mass="52837">MPHQPWTMPPHARPTPKAGYSVTHTGSAEQSSVYLTGKSLWTSHPVLPFAKDATQDRLSFTPYSQYSWFDERKPELGKCTQCYRAAGQAEQNEEIIPSPYHDPLKRALSVTSYQSNIDSTSFLPSNPHIPSPTQSFFQNYTFTDPQNQANHATYFSPEPLAPHVNCTLSSGGEIPTEETRRPERQRVQPGIMPLVSSMLKYPILEPTKIHTVNRSARRLEKNFRYGSVQPKMLLDQRESSQVESSEFSRVNLLVEQGQTLFMLAFGSMKYDCLPRLDELKHSLQAVETTILQGDFKLVNANQYSEIWTRLEAIHDQAISVGDSLIDFTKHLSRLQKWVCACLIPASIRFYSIIQDVNRNRASKRRDNNSGEEEPGSALMLLKEVVEDIDTAQLFISFYHSCMSSFLLTLDEFLHAIPEAGLSVDELVLWSRLSSSSMDDVSNGLVSFRDISEKFASSTVTTPNQPNSN</sequence>
<proteinExistence type="predicted"/>
<dbReference type="Proteomes" id="UP000325313">
    <property type="component" value="Unassembled WGS sequence"/>
</dbReference>
<dbReference type="EMBL" id="VSWC01000066">
    <property type="protein sequence ID" value="KAA1097534.1"/>
    <property type="molecule type" value="Genomic_DNA"/>
</dbReference>
<dbReference type="EMBL" id="VDEP01000069">
    <property type="protein sequence ID" value="KAA1134095.1"/>
    <property type="molecule type" value="Genomic_DNA"/>
</dbReference>
<dbReference type="OrthoDB" id="2497727at2759"/>
<organism evidence="3 5">
    <name type="scientific">Puccinia graminis f. sp. tritici</name>
    <dbReference type="NCBI Taxonomy" id="56615"/>
    <lineage>
        <taxon>Eukaryota</taxon>
        <taxon>Fungi</taxon>
        <taxon>Dikarya</taxon>
        <taxon>Basidiomycota</taxon>
        <taxon>Pucciniomycotina</taxon>
        <taxon>Pucciniomycetes</taxon>
        <taxon>Pucciniales</taxon>
        <taxon>Pucciniaceae</taxon>
        <taxon>Puccinia</taxon>
    </lineage>
</organism>
<protein>
    <submittedName>
        <fullName evidence="3">Uncharacterized protein</fullName>
    </submittedName>
</protein>
<evidence type="ECO:0000313" key="2">
    <source>
        <dbReference type="EMBL" id="KAA1097534.1"/>
    </source>
</evidence>
<evidence type="ECO:0000256" key="1">
    <source>
        <dbReference type="SAM" id="MobiDB-lite"/>
    </source>
</evidence>
<dbReference type="Proteomes" id="UP000324748">
    <property type="component" value="Unassembled WGS sequence"/>
</dbReference>
<accession>A0A5B0S9H1</accession>
<feature type="region of interest" description="Disordered" evidence="1">
    <location>
        <begin position="1"/>
        <end position="23"/>
    </location>
</feature>
<evidence type="ECO:0000313" key="5">
    <source>
        <dbReference type="Proteomes" id="UP000325313"/>
    </source>
</evidence>
<name>A0A5B0S9H1_PUCGR</name>
<dbReference type="AlphaFoldDB" id="A0A5B0S9H1"/>